<evidence type="ECO:0000256" key="10">
    <source>
        <dbReference type="ARBA" id="ARBA00023170"/>
    </source>
</evidence>
<keyword evidence="8 12" id="KW-1133">Transmembrane helix</keyword>
<evidence type="ECO:0000256" key="1">
    <source>
        <dbReference type="ARBA" id="ARBA00004251"/>
    </source>
</evidence>
<keyword evidence="4" id="KW-0433">Leucine-rich repeat</keyword>
<dbReference type="PANTHER" id="PTHR48063">
    <property type="entry name" value="LRR RECEPTOR-LIKE KINASE"/>
    <property type="match status" value="1"/>
</dbReference>
<accession>A0AA87ZNY2</accession>
<dbReference type="PANTHER" id="PTHR48063:SF101">
    <property type="entry name" value="LRR RECEPTOR-LIKE SERINE_THREONINE-PROTEIN KINASE FLS2"/>
    <property type="match status" value="1"/>
</dbReference>
<protein>
    <recommendedName>
        <fullName evidence="13">Disease resistance R13L4/SHOC-2-like LRR domain-containing protein</fullName>
    </recommendedName>
</protein>
<evidence type="ECO:0000256" key="12">
    <source>
        <dbReference type="SAM" id="Phobius"/>
    </source>
</evidence>
<evidence type="ECO:0000313" key="15">
    <source>
        <dbReference type="Proteomes" id="UP001187192"/>
    </source>
</evidence>
<evidence type="ECO:0000256" key="2">
    <source>
        <dbReference type="ARBA" id="ARBA00009592"/>
    </source>
</evidence>
<evidence type="ECO:0000256" key="7">
    <source>
        <dbReference type="ARBA" id="ARBA00022737"/>
    </source>
</evidence>
<evidence type="ECO:0000259" key="13">
    <source>
        <dbReference type="Pfam" id="PF23598"/>
    </source>
</evidence>
<name>A0AA87ZNY2_FICCA</name>
<dbReference type="SUPFAM" id="SSF52047">
    <property type="entry name" value="RNI-like"/>
    <property type="match status" value="1"/>
</dbReference>
<dbReference type="InterPro" id="IPR046956">
    <property type="entry name" value="RLP23-like"/>
</dbReference>
<proteinExistence type="inferred from homology"/>
<comment type="caution">
    <text evidence="14">The sequence shown here is derived from an EMBL/GenBank/DDBJ whole genome shotgun (WGS) entry which is preliminary data.</text>
</comment>
<keyword evidence="10" id="KW-0675">Receptor</keyword>
<dbReference type="Proteomes" id="UP001187192">
    <property type="component" value="Unassembled WGS sequence"/>
</dbReference>
<organism evidence="14 15">
    <name type="scientific">Ficus carica</name>
    <name type="common">Common fig</name>
    <dbReference type="NCBI Taxonomy" id="3494"/>
    <lineage>
        <taxon>Eukaryota</taxon>
        <taxon>Viridiplantae</taxon>
        <taxon>Streptophyta</taxon>
        <taxon>Embryophyta</taxon>
        <taxon>Tracheophyta</taxon>
        <taxon>Spermatophyta</taxon>
        <taxon>Magnoliopsida</taxon>
        <taxon>eudicotyledons</taxon>
        <taxon>Gunneridae</taxon>
        <taxon>Pentapetalae</taxon>
        <taxon>rosids</taxon>
        <taxon>fabids</taxon>
        <taxon>Rosales</taxon>
        <taxon>Moraceae</taxon>
        <taxon>Ficeae</taxon>
        <taxon>Ficus</taxon>
    </lineage>
</organism>
<reference evidence="14" key="1">
    <citation type="submission" date="2023-07" db="EMBL/GenBank/DDBJ databases">
        <title>draft genome sequence of fig (Ficus carica).</title>
        <authorList>
            <person name="Takahashi T."/>
            <person name="Nishimura K."/>
        </authorList>
    </citation>
    <scope>NUCLEOTIDE SEQUENCE</scope>
</reference>
<keyword evidence="7" id="KW-0677">Repeat</keyword>
<keyword evidence="6" id="KW-0732">Signal</keyword>
<evidence type="ECO:0000256" key="5">
    <source>
        <dbReference type="ARBA" id="ARBA00022692"/>
    </source>
</evidence>
<dbReference type="PROSITE" id="PS51450">
    <property type="entry name" value="LRR"/>
    <property type="match status" value="2"/>
</dbReference>
<dbReference type="InterPro" id="IPR003591">
    <property type="entry name" value="Leu-rich_rpt_typical-subtyp"/>
</dbReference>
<evidence type="ECO:0000256" key="6">
    <source>
        <dbReference type="ARBA" id="ARBA00022729"/>
    </source>
</evidence>
<evidence type="ECO:0000256" key="3">
    <source>
        <dbReference type="ARBA" id="ARBA00022475"/>
    </source>
</evidence>
<evidence type="ECO:0000256" key="4">
    <source>
        <dbReference type="ARBA" id="ARBA00022614"/>
    </source>
</evidence>
<dbReference type="Pfam" id="PF23598">
    <property type="entry name" value="LRR_14"/>
    <property type="match status" value="1"/>
</dbReference>
<dbReference type="FunFam" id="3.80.10.10:FF:000095">
    <property type="entry name" value="LRR receptor-like serine/threonine-protein kinase GSO1"/>
    <property type="match status" value="2"/>
</dbReference>
<dbReference type="EMBL" id="BTGU01001826">
    <property type="protein sequence ID" value="GMN30016.1"/>
    <property type="molecule type" value="Genomic_DNA"/>
</dbReference>
<dbReference type="InterPro" id="IPR032675">
    <property type="entry name" value="LRR_dom_sf"/>
</dbReference>
<keyword evidence="15" id="KW-1185">Reference proteome</keyword>
<keyword evidence="11" id="KW-0325">Glycoprotein</keyword>
<dbReference type="Gene3D" id="3.80.10.10">
    <property type="entry name" value="Ribonuclease Inhibitor"/>
    <property type="match status" value="4"/>
</dbReference>
<feature type="domain" description="Disease resistance R13L4/SHOC-2-like LRR" evidence="13">
    <location>
        <begin position="221"/>
        <end position="396"/>
    </location>
</feature>
<evidence type="ECO:0000256" key="8">
    <source>
        <dbReference type="ARBA" id="ARBA00022989"/>
    </source>
</evidence>
<dbReference type="FunFam" id="3.80.10.10:FF:000221">
    <property type="entry name" value="Leucine-rich repeat receptor-like protein kinase PXL1"/>
    <property type="match status" value="1"/>
</dbReference>
<keyword evidence="5 12" id="KW-0812">Transmembrane</keyword>
<evidence type="ECO:0000313" key="14">
    <source>
        <dbReference type="EMBL" id="GMN30016.1"/>
    </source>
</evidence>
<dbReference type="InterPro" id="IPR001611">
    <property type="entry name" value="Leu-rich_rpt"/>
</dbReference>
<keyword evidence="9 12" id="KW-0472">Membrane</keyword>
<evidence type="ECO:0000256" key="11">
    <source>
        <dbReference type="ARBA" id="ARBA00023180"/>
    </source>
</evidence>
<dbReference type="InterPro" id="IPR055414">
    <property type="entry name" value="LRR_R13L4/SHOC2-like"/>
</dbReference>
<dbReference type="GO" id="GO:0005886">
    <property type="term" value="C:plasma membrane"/>
    <property type="evidence" value="ECO:0007669"/>
    <property type="project" value="UniProtKB-SubCell"/>
</dbReference>
<feature type="transmembrane region" description="Helical" evidence="12">
    <location>
        <begin position="826"/>
        <end position="847"/>
    </location>
</feature>
<dbReference type="AlphaFoldDB" id="A0AA87ZNY2"/>
<evidence type="ECO:0000256" key="9">
    <source>
        <dbReference type="ARBA" id="ARBA00023136"/>
    </source>
</evidence>
<comment type="subcellular location">
    <subcellularLocation>
        <location evidence="1">Cell membrane</location>
        <topology evidence="1">Single-pass type I membrane protein</topology>
    </subcellularLocation>
</comment>
<dbReference type="SMART" id="SM00369">
    <property type="entry name" value="LRR_TYP"/>
    <property type="match status" value="8"/>
</dbReference>
<keyword evidence="3" id="KW-1003">Cell membrane</keyword>
<dbReference type="PRINTS" id="PR00019">
    <property type="entry name" value="LEURICHRPT"/>
</dbReference>
<sequence length="883" mass="98107">MMGGDSLLFSWGSEEQKTECCEWVGIRCANKSGHVIRLDLSPSALGISDYLWALRGKISPSLLDLKYLKYLDLSFINFTGSQIPSSIGTLRKLRYLNLSYTYVSGEIPSQLANLSNLQSLDLGYNFRLWAKNLEWLSHLSSLKDLVLSHSNLSKADDWLQIVSNFPHLTNLQLAVCKLPDVVIPPSLSLTNSSKSLAFLDLCCNSFSVSLYQWLFNFRGSLVYLELSRNRLGNSIPEAFGDMSSLAYLDLGQNQLEGSIPEAFGNLTSLEFLDLSNNSLQGEIPRSIWNLPMLSFFSVELNNLTGELPESIGKLSQLEVLRVSGNSLRGVVSEAHFANLSNLSDLGLSSNSLILNLSSDWIPPFRLDVILLRSCKMGPRFPNWLQTQKNYSKLDISRAGISDSIPNWFWGLSTELLYMNISNNNISGNVPNFSSLEFTNANEIDLSSNQFEGLIPVFLFKVSALHLSGNRFSELNSMCDVTNDVILTFLDISYNQFSGELPDCWSHFKQLRVLTLGNNELSGRIPVSIGSLTLIDTLNLANNSFVGELPASLKNCTELVVFDASENKLSGQVPAWIGKSLPYLVILSLRSNRFNGNLPSNVCDLPSLQVLDLSLNNVSGSLPNCLNLLAAIKRSWSPDRTVSHTYVSYPLSPRTFYFRIYDDRVQLYWKGKLSEFINNLGLLKSIDLSSNKFTGEIPREITELVGLVSLNLSRNHFSGQIPSEIGRLNLLDYLDLSNNRLSGRIPSSLTEVSRLTTLDLSNNNLSGKIPTSTQLQSFDAAAFMGNLDLCGDPLPKKCPGEEPTVPGTIEEASDQGDQEEGFVSQGFYVSLGLGFVIGFWGVFGTLLFKKSWRFAYFNFLDDVKDWIYVMAAVHKARLLALIQG</sequence>
<comment type="similarity">
    <text evidence="2">Belongs to the RLP family.</text>
</comment>
<dbReference type="Pfam" id="PF00560">
    <property type="entry name" value="LRR_1"/>
    <property type="match status" value="8"/>
</dbReference>
<gene>
    <name evidence="14" type="ORF">TIFTF001_041393</name>
</gene>
<dbReference type="SUPFAM" id="SSF52058">
    <property type="entry name" value="L domain-like"/>
    <property type="match status" value="2"/>
</dbReference>
<dbReference type="FunFam" id="3.80.10.10:FF:001347">
    <property type="entry name" value="LRR receptor-like serine/threonine-protein kinase GSO2"/>
    <property type="match status" value="1"/>
</dbReference>